<dbReference type="AlphaFoldDB" id="A0A1V9ZYY7"/>
<keyword evidence="2" id="KW-1185">Reference proteome</keyword>
<protein>
    <submittedName>
        <fullName evidence="1">Uncharacterized protein</fullName>
    </submittedName>
</protein>
<evidence type="ECO:0000313" key="2">
    <source>
        <dbReference type="Proteomes" id="UP000243217"/>
    </source>
</evidence>
<dbReference type="Proteomes" id="UP000243217">
    <property type="component" value="Unassembled WGS sequence"/>
</dbReference>
<dbReference type="EMBL" id="JNBS01000952">
    <property type="protein sequence ID" value="OQS03235.1"/>
    <property type="molecule type" value="Genomic_DNA"/>
</dbReference>
<proteinExistence type="predicted"/>
<comment type="caution">
    <text evidence="1">The sequence shown here is derived from an EMBL/GenBank/DDBJ whole genome shotgun (WGS) entry which is preliminary data.</text>
</comment>
<name>A0A1V9ZYY7_9STRA</name>
<dbReference type="PANTHER" id="PTHR31827">
    <property type="entry name" value="EMB|CAB89363.1"/>
    <property type="match status" value="1"/>
</dbReference>
<reference evidence="1 2" key="1">
    <citation type="journal article" date="2014" name="Genome Biol. Evol.">
        <title>The secreted proteins of Achlya hypogyna and Thraustotheca clavata identify the ancestral oomycete secretome and reveal gene acquisitions by horizontal gene transfer.</title>
        <authorList>
            <person name="Misner I."/>
            <person name="Blouin N."/>
            <person name="Leonard G."/>
            <person name="Richards T.A."/>
            <person name="Lane C.E."/>
        </authorList>
    </citation>
    <scope>NUCLEOTIDE SEQUENCE [LARGE SCALE GENOMIC DNA]</scope>
    <source>
        <strain evidence="1 2">ATCC 34112</strain>
    </source>
</reference>
<organism evidence="1 2">
    <name type="scientific">Thraustotheca clavata</name>
    <dbReference type="NCBI Taxonomy" id="74557"/>
    <lineage>
        <taxon>Eukaryota</taxon>
        <taxon>Sar</taxon>
        <taxon>Stramenopiles</taxon>
        <taxon>Oomycota</taxon>
        <taxon>Saprolegniomycetes</taxon>
        <taxon>Saprolegniales</taxon>
        <taxon>Achlyaceae</taxon>
        <taxon>Thraustotheca</taxon>
    </lineage>
</organism>
<dbReference type="PANTHER" id="PTHR31827:SF1">
    <property type="entry name" value="EMB|CAB89363.1"/>
    <property type="match status" value="1"/>
</dbReference>
<sequence>MVQRRTLSSSFQTQRSLLETWFSSIALITQLGGKNACTYPNCLNNSKSLGLCWTQGGGKFMSFELLKTSLSRGLCWAHGRGKRCLVVGCSRTAYSRNGDRCDYHKDFPLN</sequence>
<gene>
    <name evidence="1" type="ORF">THRCLA_21205</name>
</gene>
<evidence type="ECO:0000313" key="1">
    <source>
        <dbReference type="EMBL" id="OQS03235.1"/>
    </source>
</evidence>
<accession>A0A1V9ZYY7</accession>